<dbReference type="Proteomes" id="UP001500751">
    <property type="component" value="Unassembled WGS sequence"/>
</dbReference>
<name>A0ABP5GNX2_9ACTN</name>
<reference evidence="2" key="1">
    <citation type="journal article" date="2019" name="Int. J. Syst. Evol. Microbiol.">
        <title>The Global Catalogue of Microorganisms (GCM) 10K type strain sequencing project: providing services to taxonomists for standard genome sequencing and annotation.</title>
        <authorList>
            <consortium name="The Broad Institute Genomics Platform"/>
            <consortium name="The Broad Institute Genome Sequencing Center for Infectious Disease"/>
            <person name="Wu L."/>
            <person name="Ma J."/>
        </authorList>
    </citation>
    <scope>NUCLEOTIDE SEQUENCE [LARGE SCALE GENOMIC DNA]</scope>
    <source>
        <strain evidence="2">JCM 16014</strain>
    </source>
</reference>
<comment type="caution">
    <text evidence="1">The sequence shown here is derived from an EMBL/GenBank/DDBJ whole genome shotgun (WGS) entry which is preliminary data.</text>
</comment>
<gene>
    <name evidence="1" type="ORF">GCM10009839_70130</name>
</gene>
<accession>A0ABP5GNX2</accession>
<organism evidence="1 2">
    <name type="scientific">Catenulispora yoronensis</name>
    <dbReference type="NCBI Taxonomy" id="450799"/>
    <lineage>
        <taxon>Bacteria</taxon>
        <taxon>Bacillati</taxon>
        <taxon>Actinomycetota</taxon>
        <taxon>Actinomycetes</taxon>
        <taxon>Catenulisporales</taxon>
        <taxon>Catenulisporaceae</taxon>
        <taxon>Catenulispora</taxon>
    </lineage>
</organism>
<proteinExistence type="predicted"/>
<sequence length="139" mass="14563">MLAALGAAWFLGPPAWRAPVTGAVGGLGGRIGRFIESGRSPDRARLGIGGAAAVPPPPRFTDGDRAYLNGVWKHVESTFVANPRVAVDLAHSTASGFFTAHGVEVSGLPEGPDGLEEDTETLRLRLLAIKAWSDREAAH</sequence>
<dbReference type="EMBL" id="BAAAQN010000054">
    <property type="protein sequence ID" value="GAA2052596.1"/>
    <property type="molecule type" value="Genomic_DNA"/>
</dbReference>
<evidence type="ECO:0000313" key="2">
    <source>
        <dbReference type="Proteomes" id="UP001500751"/>
    </source>
</evidence>
<protein>
    <submittedName>
        <fullName evidence="1">Uncharacterized protein</fullName>
    </submittedName>
</protein>
<keyword evidence="2" id="KW-1185">Reference proteome</keyword>
<evidence type="ECO:0000313" key="1">
    <source>
        <dbReference type="EMBL" id="GAA2052596.1"/>
    </source>
</evidence>